<protein>
    <submittedName>
        <fullName evidence="2">Uncharacterized protein</fullName>
    </submittedName>
</protein>
<proteinExistence type="predicted"/>
<evidence type="ECO:0000256" key="1">
    <source>
        <dbReference type="SAM" id="Phobius"/>
    </source>
</evidence>
<dbReference type="AlphaFoldDB" id="A0A2P2KC18"/>
<keyword evidence="1" id="KW-0472">Membrane</keyword>
<name>A0A2P2KC18_RHIMU</name>
<accession>A0A2P2KC18</accession>
<organism evidence="2">
    <name type="scientific">Rhizophora mucronata</name>
    <name type="common">Asiatic mangrove</name>
    <dbReference type="NCBI Taxonomy" id="61149"/>
    <lineage>
        <taxon>Eukaryota</taxon>
        <taxon>Viridiplantae</taxon>
        <taxon>Streptophyta</taxon>
        <taxon>Embryophyta</taxon>
        <taxon>Tracheophyta</taxon>
        <taxon>Spermatophyta</taxon>
        <taxon>Magnoliopsida</taxon>
        <taxon>eudicotyledons</taxon>
        <taxon>Gunneridae</taxon>
        <taxon>Pentapetalae</taxon>
        <taxon>rosids</taxon>
        <taxon>fabids</taxon>
        <taxon>Malpighiales</taxon>
        <taxon>Rhizophoraceae</taxon>
        <taxon>Rhizophora</taxon>
    </lineage>
</organism>
<keyword evidence="1" id="KW-0812">Transmembrane</keyword>
<reference evidence="2" key="1">
    <citation type="submission" date="2018-02" db="EMBL/GenBank/DDBJ databases">
        <title>Rhizophora mucronata_Transcriptome.</title>
        <authorList>
            <person name="Meera S.P."/>
            <person name="Sreeshan A."/>
            <person name="Augustine A."/>
        </authorList>
    </citation>
    <scope>NUCLEOTIDE SEQUENCE</scope>
    <source>
        <tissue evidence="2">Leaf</tissue>
    </source>
</reference>
<evidence type="ECO:0000313" key="2">
    <source>
        <dbReference type="EMBL" id="MBX03247.1"/>
    </source>
</evidence>
<keyword evidence="1" id="KW-1133">Transmembrane helix</keyword>
<dbReference type="EMBL" id="GGEC01022763">
    <property type="protein sequence ID" value="MBX03247.1"/>
    <property type="molecule type" value="Transcribed_RNA"/>
</dbReference>
<feature type="transmembrane region" description="Helical" evidence="1">
    <location>
        <begin position="73"/>
        <end position="93"/>
    </location>
</feature>
<sequence>MNLTQRSAALSKKYRCITQAVSIMVQFVIKLQESKGFVYDWGWKPSFLSTLLETRSSKCPLLLCLGLELLKCLFLFLLLLKVNLIHLVILFLFDLDLLQRLRLSTLLGRHG</sequence>